<feature type="region of interest" description="Disordered" evidence="1">
    <location>
        <begin position="1"/>
        <end position="21"/>
    </location>
</feature>
<sequence length="213" mass="21588">MTGAREIDTPRGPARVTQHAAPHPARGLLLLGHGAGGGIGAPDLVAATAAATAAGFDVGLVEQPYRVAGRRAPAPAGHLDEAWTAVAAELAKDHVSSAGGSRMGTDLPLVQGGRSSGARVACRTAGATGAVAVLCLAFPLHPPGKPERTRQPELDGAGVPVLVVQGRSDRFGVPGDGPDRRVVLLDGDHGLKKEHGALRAAVGEWLAELPLPR</sequence>
<reference evidence="3 4" key="1">
    <citation type="submission" date="2021-03" db="EMBL/GenBank/DDBJ databases">
        <title>Sequencing the genomes of 1000 actinobacteria strains.</title>
        <authorList>
            <person name="Klenk H.-P."/>
        </authorList>
    </citation>
    <scope>NUCLEOTIDE SEQUENCE [LARGE SCALE GENOMIC DNA]</scope>
    <source>
        <strain evidence="3 4">DSM 45256</strain>
    </source>
</reference>
<proteinExistence type="predicted"/>
<dbReference type="EMBL" id="JAGINU010000001">
    <property type="protein sequence ID" value="MBP2366046.1"/>
    <property type="molecule type" value="Genomic_DNA"/>
</dbReference>
<dbReference type="InterPro" id="IPR026555">
    <property type="entry name" value="NSL3/Tex30"/>
</dbReference>
<dbReference type="Gene3D" id="3.40.50.1820">
    <property type="entry name" value="alpha/beta hydrolase"/>
    <property type="match status" value="1"/>
</dbReference>
<feature type="domain" description="KANL3/Tex30 alpha/beta hydrolase-like" evidence="2">
    <location>
        <begin position="27"/>
        <end position="174"/>
    </location>
</feature>
<dbReference type="Pfam" id="PF20408">
    <property type="entry name" value="Abhydrolase_11"/>
    <property type="match status" value="1"/>
</dbReference>
<keyword evidence="4" id="KW-1185">Reference proteome</keyword>
<name>A0ABS4VQ55_9PSEU</name>
<gene>
    <name evidence="3" type="ORF">JOF36_001742</name>
</gene>
<evidence type="ECO:0000313" key="4">
    <source>
        <dbReference type="Proteomes" id="UP001519295"/>
    </source>
</evidence>
<protein>
    <submittedName>
        <fullName evidence="3">Alpha/beta-hydrolase family hydrolase</fullName>
    </submittedName>
</protein>
<dbReference type="Proteomes" id="UP001519295">
    <property type="component" value="Unassembled WGS sequence"/>
</dbReference>
<dbReference type="InterPro" id="IPR029058">
    <property type="entry name" value="AB_hydrolase_fold"/>
</dbReference>
<evidence type="ECO:0000259" key="2">
    <source>
        <dbReference type="Pfam" id="PF20408"/>
    </source>
</evidence>
<comment type="caution">
    <text evidence="3">The sequence shown here is derived from an EMBL/GenBank/DDBJ whole genome shotgun (WGS) entry which is preliminary data.</text>
</comment>
<organism evidence="3 4">
    <name type="scientific">Pseudonocardia parietis</name>
    <dbReference type="NCBI Taxonomy" id="570936"/>
    <lineage>
        <taxon>Bacteria</taxon>
        <taxon>Bacillati</taxon>
        <taxon>Actinomycetota</taxon>
        <taxon>Actinomycetes</taxon>
        <taxon>Pseudonocardiales</taxon>
        <taxon>Pseudonocardiaceae</taxon>
        <taxon>Pseudonocardia</taxon>
    </lineage>
</organism>
<evidence type="ECO:0000256" key="1">
    <source>
        <dbReference type="SAM" id="MobiDB-lite"/>
    </source>
</evidence>
<dbReference type="PANTHER" id="PTHR13136:SF11">
    <property type="entry name" value="TESTIS-EXPRESSED PROTEIN 30"/>
    <property type="match status" value="1"/>
</dbReference>
<dbReference type="RefSeq" id="WP_210026020.1">
    <property type="nucleotide sequence ID" value="NZ_JAGINU010000001.1"/>
</dbReference>
<dbReference type="PANTHER" id="PTHR13136">
    <property type="entry name" value="TESTIS DEVELOPMENT PROTEIN PRTD"/>
    <property type="match status" value="1"/>
</dbReference>
<dbReference type="InterPro" id="IPR046879">
    <property type="entry name" value="KANL3/Tex30_Abhydrolase"/>
</dbReference>
<dbReference type="SUPFAM" id="SSF53474">
    <property type="entry name" value="alpha/beta-Hydrolases"/>
    <property type="match status" value="1"/>
</dbReference>
<evidence type="ECO:0000313" key="3">
    <source>
        <dbReference type="EMBL" id="MBP2366046.1"/>
    </source>
</evidence>
<accession>A0ABS4VQ55</accession>